<evidence type="ECO:0000256" key="5">
    <source>
        <dbReference type="ARBA" id="ARBA00022685"/>
    </source>
</evidence>
<organism evidence="15 16">
    <name type="scientific">Canis lupus familiaris</name>
    <name type="common">Dog</name>
    <name type="synonym">Canis familiaris</name>
    <dbReference type="NCBI Taxonomy" id="9615"/>
    <lineage>
        <taxon>Eukaryota</taxon>
        <taxon>Metazoa</taxon>
        <taxon>Chordata</taxon>
        <taxon>Craniata</taxon>
        <taxon>Vertebrata</taxon>
        <taxon>Euteleostomi</taxon>
        <taxon>Mammalia</taxon>
        <taxon>Eutheria</taxon>
        <taxon>Laurasiatheria</taxon>
        <taxon>Carnivora</taxon>
        <taxon>Caniformia</taxon>
        <taxon>Canidae</taxon>
        <taxon>Canis</taxon>
    </lineage>
</organism>
<evidence type="ECO:0000313" key="16">
    <source>
        <dbReference type="Proteomes" id="UP000694542"/>
    </source>
</evidence>
<reference evidence="15" key="1">
    <citation type="submission" date="2018-10" db="EMBL/GenBank/DDBJ databases">
        <title>De novo assembly of a Great Dane genome.</title>
        <authorList>
            <person name="Kidd J.M."/>
            <person name="Pendleton A.L."/>
            <person name="Shen F."/>
            <person name="Emery S."/>
        </authorList>
    </citation>
    <scope>NUCLEOTIDE SEQUENCE [LARGE SCALE GENOMIC DNA]</scope>
    <source>
        <strain evidence="15">Great Dane</strain>
    </source>
</reference>
<keyword evidence="7" id="KW-0838">Vasoactive</keyword>
<comment type="subcellular location">
    <subcellularLocation>
        <location evidence="2">Secreted</location>
    </subcellularLocation>
</comment>
<dbReference type="PANTHER" id="PTHR13874">
    <property type="entry name" value="ENDOTHELIN"/>
    <property type="match status" value="1"/>
</dbReference>
<dbReference type="InterPro" id="IPR019764">
    <property type="entry name" value="Endothelin_toxin_CS"/>
</dbReference>
<feature type="chain" id="PRO_5034814140" description="Endothelin-3" evidence="13">
    <location>
        <begin position="17"/>
        <end position="277"/>
    </location>
</feature>
<keyword evidence="6 13" id="KW-0732">Signal</keyword>
<evidence type="ECO:0000256" key="2">
    <source>
        <dbReference type="ARBA" id="ARBA00004613"/>
    </source>
</evidence>
<gene>
    <name evidence="15" type="primary">EDN3</name>
</gene>
<evidence type="ECO:0000256" key="1">
    <source>
        <dbReference type="ARBA" id="ARBA00003023"/>
    </source>
</evidence>
<evidence type="ECO:0000256" key="12">
    <source>
        <dbReference type="SAM" id="MobiDB-lite"/>
    </source>
</evidence>
<dbReference type="Pfam" id="PF00322">
    <property type="entry name" value="Endothelin"/>
    <property type="match status" value="1"/>
</dbReference>
<keyword evidence="5" id="KW-0165">Cleavage on pair of basic residues</keyword>
<evidence type="ECO:0000256" key="9">
    <source>
        <dbReference type="ARBA" id="ARBA00023322"/>
    </source>
</evidence>
<keyword evidence="4" id="KW-0964">Secreted</keyword>
<dbReference type="GO" id="GO:0042310">
    <property type="term" value="P:vasoconstriction"/>
    <property type="evidence" value="ECO:0007669"/>
    <property type="project" value="UniProtKB-KW"/>
</dbReference>
<dbReference type="Proteomes" id="UP000694542">
    <property type="component" value="Chromosome 24"/>
</dbReference>
<dbReference type="SMART" id="SM00272">
    <property type="entry name" value="END"/>
    <property type="match status" value="2"/>
</dbReference>
<dbReference type="InterPro" id="IPR001928">
    <property type="entry name" value="Endothln-like_toxin"/>
</dbReference>
<keyword evidence="9" id="KW-0839">Vasoconstrictor</keyword>
<dbReference type="AlphaFoldDB" id="A0A8C0T9Q1"/>
<proteinExistence type="inferred from homology"/>
<protein>
    <recommendedName>
        <fullName evidence="10">Endothelin-3</fullName>
    </recommendedName>
    <alternativeName>
        <fullName evidence="11">Preproendothelin-3</fullName>
    </alternativeName>
</protein>
<feature type="domain" description="Endothelin-like toxin" evidence="14">
    <location>
        <begin position="88"/>
        <end position="109"/>
    </location>
</feature>
<feature type="domain" description="Endothelin-like toxin" evidence="14">
    <location>
        <begin position="149"/>
        <end position="170"/>
    </location>
</feature>
<feature type="signal peptide" evidence="13">
    <location>
        <begin position="1"/>
        <end position="16"/>
    </location>
</feature>
<evidence type="ECO:0000259" key="14">
    <source>
        <dbReference type="SMART" id="SM00272"/>
    </source>
</evidence>
<evidence type="ECO:0000256" key="10">
    <source>
        <dbReference type="ARBA" id="ARBA00040198"/>
    </source>
</evidence>
<dbReference type="InterPro" id="IPR020475">
    <property type="entry name" value="Endothelin"/>
</dbReference>
<evidence type="ECO:0000256" key="13">
    <source>
        <dbReference type="SAM" id="SignalP"/>
    </source>
</evidence>
<name>A0A8C0T9Q1_CANLF</name>
<accession>A0A8C0T9Q1</accession>
<dbReference type="PROSITE" id="PS00270">
    <property type="entry name" value="ENDOTHELIN"/>
    <property type="match status" value="1"/>
</dbReference>
<evidence type="ECO:0000256" key="7">
    <source>
        <dbReference type="ARBA" id="ARBA00022858"/>
    </source>
</evidence>
<comment type="function">
    <text evidence="1">Endothelins are endothelium-derived vasoconstrictor peptides.</text>
</comment>
<reference evidence="15" key="2">
    <citation type="submission" date="2025-08" db="UniProtKB">
        <authorList>
            <consortium name="Ensembl"/>
        </authorList>
    </citation>
    <scope>IDENTIFICATION</scope>
</reference>
<dbReference type="GO" id="GO:0019229">
    <property type="term" value="P:regulation of vasoconstriction"/>
    <property type="evidence" value="ECO:0007669"/>
    <property type="project" value="InterPro"/>
</dbReference>
<feature type="region of interest" description="Disordered" evidence="12">
    <location>
        <begin position="22"/>
        <end position="83"/>
    </location>
</feature>
<dbReference type="PRINTS" id="PR00365">
    <property type="entry name" value="ENDOTHELIN"/>
</dbReference>
<evidence type="ECO:0000256" key="4">
    <source>
        <dbReference type="ARBA" id="ARBA00022525"/>
    </source>
</evidence>
<evidence type="ECO:0000256" key="11">
    <source>
        <dbReference type="ARBA" id="ARBA00041850"/>
    </source>
</evidence>
<comment type="similarity">
    <text evidence="3">Belongs to the endothelin/sarafotoxin family.</text>
</comment>
<keyword evidence="8" id="KW-1015">Disulfide bond</keyword>
<evidence type="ECO:0000256" key="3">
    <source>
        <dbReference type="ARBA" id="ARBA00010959"/>
    </source>
</evidence>
<dbReference type="OrthoDB" id="9943124at2759"/>
<sequence>MEPGLWLLFGLTVTSAAGLVPCPQPGDAGKSGVPGTPPTARSEGDIQEPVAMTAVQGPSPRSPEQEKEPGRFGEQASKGGPVHGRARRCTCFTYKDKECVYYCHLDIIWINTPEQTVPYGLSNYRGSFRGRRSTGLFPQSPQPSKWTQRCACVQSQDSACLHFCTRTLAVSRYDAHLPADLQPGSLLRGSWAGVQGVGWGTGSGGAWQALAAVVLQASPQHLCTLSSRRVGGHCVQSPCCLSEQSPQRGRGCVWSPDTLLDGPALCQNLNKLPTFKN</sequence>
<evidence type="ECO:0000256" key="8">
    <source>
        <dbReference type="ARBA" id="ARBA00023157"/>
    </source>
</evidence>
<dbReference type="GO" id="GO:0005576">
    <property type="term" value="C:extracellular region"/>
    <property type="evidence" value="ECO:0007669"/>
    <property type="project" value="UniProtKB-SubCell"/>
</dbReference>
<dbReference type="Ensembl" id="ENSCAFT00040037259.1">
    <property type="protein sequence ID" value="ENSCAFP00040032462.1"/>
    <property type="gene ID" value="ENSCAFG00040020082.1"/>
</dbReference>
<evidence type="ECO:0000256" key="6">
    <source>
        <dbReference type="ARBA" id="ARBA00022729"/>
    </source>
</evidence>
<evidence type="ECO:0000313" key="15">
    <source>
        <dbReference type="Ensembl" id="ENSCAFP00040032462.1"/>
    </source>
</evidence>
<dbReference type="PANTHER" id="PTHR13874:SF11">
    <property type="entry name" value="ENDOTHELIN-3"/>
    <property type="match status" value="1"/>
</dbReference>